<dbReference type="EMBL" id="LAZR01053809">
    <property type="protein sequence ID" value="KKK79926.1"/>
    <property type="molecule type" value="Genomic_DNA"/>
</dbReference>
<accession>A0A0F9B5X5</accession>
<proteinExistence type="predicted"/>
<organism evidence="2">
    <name type="scientific">marine sediment metagenome</name>
    <dbReference type="NCBI Taxonomy" id="412755"/>
    <lineage>
        <taxon>unclassified sequences</taxon>
        <taxon>metagenomes</taxon>
        <taxon>ecological metagenomes</taxon>
    </lineage>
</organism>
<dbReference type="InterPro" id="IPR013332">
    <property type="entry name" value="KPR_N"/>
</dbReference>
<sequence length="100" mass="10622">MHIAVFGSGGVGGYFGGRLAQAGENVLFIARGEHLQTLCTQGLRVESVKGDFMLQSVQATDDPAKAGAVDVVLLGVKAWQVPEAAKAMGRKRLSYRCKTE</sequence>
<reference evidence="2" key="1">
    <citation type="journal article" date="2015" name="Nature">
        <title>Complex archaea that bridge the gap between prokaryotes and eukaryotes.</title>
        <authorList>
            <person name="Spang A."/>
            <person name="Saw J.H."/>
            <person name="Jorgensen S.L."/>
            <person name="Zaremba-Niedzwiedzka K."/>
            <person name="Martijn J."/>
            <person name="Lind A.E."/>
            <person name="van Eijk R."/>
            <person name="Schleper C."/>
            <person name="Guy L."/>
            <person name="Ettema T.J."/>
        </authorList>
    </citation>
    <scope>NUCLEOTIDE SEQUENCE</scope>
</reference>
<protein>
    <recommendedName>
        <fullName evidence="1">Ketopantoate reductase N-terminal domain-containing protein</fullName>
    </recommendedName>
</protein>
<dbReference type="Pfam" id="PF02558">
    <property type="entry name" value="ApbA"/>
    <property type="match status" value="1"/>
</dbReference>
<name>A0A0F9B5X5_9ZZZZ</name>
<dbReference type="SUPFAM" id="SSF51735">
    <property type="entry name" value="NAD(P)-binding Rossmann-fold domains"/>
    <property type="match status" value="1"/>
</dbReference>
<dbReference type="Gene3D" id="3.40.50.720">
    <property type="entry name" value="NAD(P)-binding Rossmann-like Domain"/>
    <property type="match status" value="1"/>
</dbReference>
<evidence type="ECO:0000259" key="1">
    <source>
        <dbReference type="Pfam" id="PF02558"/>
    </source>
</evidence>
<dbReference type="AlphaFoldDB" id="A0A0F9B5X5"/>
<gene>
    <name evidence="2" type="ORF">LCGC14_2828620</name>
</gene>
<dbReference type="InterPro" id="IPR036291">
    <property type="entry name" value="NAD(P)-bd_dom_sf"/>
</dbReference>
<comment type="caution">
    <text evidence="2">The sequence shown here is derived from an EMBL/GenBank/DDBJ whole genome shotgun (WGS) entry which is preliminary data.</text>
</comment>
<evidence type="ECO:0000313" key="2">
    <source>
        <dbReference type="EMBL" id="KKK79926.1"/>
    </source>
</evidence>
<feature type="domain" description="Ketopantoate reductase N-terminal" evidence="1">
    <location>
        <begin position="3"/>
        <end position="88"/>
    </location>
</feature>